<keyword evidence="8 12" id="KW-1133">Transmembrane helix</keyword>
<keyword evidence="13" id="KW-0732">Signal</keyword>
<protein>
    <recommendedName>
        <fullName evidence="4">Probable protein-export membrane protein SecG</fullName>
    </recommendedName>
    <alternativeName>
        <fullName evidence="3">Probable protein-export membrane protein secG</fullName>
    </alternativeName>
</protein>
<comment type="function">
    <text evidence="11">Involved in protein export. Participates in an early event of protein translocation across the chloroplast thylakoid membrane.</text>
</comment>
<comment type="similarity">
    <text evidence="2">Belongs to the SecG family.</text>
</comment>
<dbReference type="Pfam" id="PF03840">
    <property type="entry name" value="SecG"/>
    <property type="match status" value="1"/>
</dbReference>
<evidence type="ECO:0000256" key="4">
    <source>
        <dbReference type="ARBA" id="ARBA00015435"/>
    </source>
</evidence>
<keyword evidence="10 12" id="KW-0472">Membrane</keyword>
<keyword evidence="9" id="KW-0811">Translocation</keyword>
<evidence type="ECO:0000256" key="1">
    <source>
        <dbReference type="ARBA" id="ARBA00004141"/>
    </source>
</evidence>
<dbReference type="InterPro" id="IPR004692">
    <property type="entry name" value="SecG"/>
</dbReference>
<keyword evidence="6 12" id="KW-0812">Transmembrane</keyword>
<feature type="transmembrane region" description="Helical" evidence="12">
    <location>
        <begin position="49"/>
        <end position="67"/>
    </location>
</feature>
<dbReference type="RefSeq" id="YP_009398923.1">
    <property type="nucleotide sequence ID" value="NC_035294.1"/>
</dbReference>
<sequence length="68" mass="7832">MKLFWYMCSMLTILLILINNPSGNGFSSSFDQGKIINFRTSQVNLQKIISYNVFAFFIFTIISLVTLK</sequence>
<comment type="subcellular location">
    <subcellularLocation>
        <location evidence="1">Membrane</location>
        <topology evidence="1">Multi-pass membrane protein</topology>
    </subcellularLocation>
</comment>
<keyword evidence="7" id="KW-0653">Protein transport</keyword>
<dbReference type="AlphaFoldDB" id="A0A1Z1MQZ0"/>
<accession>A0A1Z1MQZ0</accession>
<evidence type="ECO:0000256" key="9">
    <source>
        <dbReference type="ARBA" id="ARBA00023010"/>
    </source>
</evidence>
<evidence type="ECO:0000256" key="8">
    <source>
        <dbReference type="ARBA" id="ARBA00022989"/>
    </source>
</evidence>
<reference evidence="14" key="1">
    <citation type="journal article" date="2017" name="J. Phycol.">
        <title>Analysis of chloroplast genomes and a supermatrix inform reclassification of the Rhodomelaceae (Rhodophyta).</title>
        <authorList>
            <person name="Diaz-Tapia P."/>
            <person name="Maggs C.A."/>
            <person name="West J.A."/>
            <person name="Verbruggen H."/>
        </authorList>
    </citation>
    <scope>NUCLEOTIDE SEQUENCE</scope>
    <source>
        <strain evidence="14">PD1561</strain>
    </source>
</reference>
<feature type="chain" id="PRO_5013323343" description="Probable protein-export membrane protein SecG" evidence="13">
    <location>
        <begin position="26"/>
        <end position="68"/>
    </location>
</feature>
<dbReference type="GeneID" id="33361489"/>
<name>A0A1Z1MQZ0_9FLOR</name>
<evidence type="ECO:0000256" key="10">
    <source>
        <dbReference type="ARBA" id="ARBA00023136"/>
    </source>
</evidence>
<evidence type="ECO:0000256" key="11">
    <source>
        <dbReference type="ARBA" id="ARBA00025638"/>
    </source>
</evidence>
<evidence type="ECO:0000256" key="13">
    <source>
        <dbReference type="SAM" id="SignalP"/>
    </source>
</evidence>
<proteinExistence type="inferred from homology"/>
<evidence type="ECO:0000256" key="2">
    <source>
        <dbReference type="ARBA" id="ARBA00008445"/>
    </source>
</evidence>
<keyword evidence="14" id="KW-0934">Plastid</keyword>
<gene>
    <name evidence="14" type="primary">secG</name>
</gene>
<keyword evidence="14" id="KW-0150">Chloroplast</keyword>
<dbReference type="EMBL" id="MF101450">
    <property type="protein sequence ID" value="ARW68154.1"/>
    <property type="molecule type" value="Genomic_DNA"/>
</dbReference>
<evidence type="ECO:0000256" key="7">
    <source>
        <dbReference type="ARBA" id="ARBA00022927"/>
    </source>
</evidence>
<feature type="signal peptide" evidence="13">
    <location>
        <begin position="1"/>
        <end position="25"/>
    </location>
</feature>
<evidence type="ECO:0000256" key="6">
    <source>
        <dbReference type="ARBA" id="ARBA00022692"/>
    </source>
</evidence>
<evidence type="ECO:0000256" key="5">
    <source>
        <dbReference type="ARBA" id="ARBA00022448"/>
    </source>
</evidence>
<keyword evidence="5" id="KW-0813">Transport</keyword>
<evidence type="ECO:0000256" key="12">
    <source>
        <dbReference type="SAM" id="Phobius"/>
    </source>
</evidence>
<evidence type="ECO:0000256" key="3">
    <source>
        <dbReference type="ARBA" id="ARBA00013657"/>
    </source>
</evidence>
<evidence type="ECO:0000313" key="14">
    <source>
        <dbReference type="EMBL" id="ARW68154.1"/>
    </source>
</evidence>
<geneLocation type="chloroplast" evidence="14"/>
<organism evidence="14">
    <name type="scientific">Cliftonaea pectinata</name>
    <dbReference type="NCBI Taxonomy" id="2007206"/>
    <lineage>
        <taxon>Eukaryota</taxon>
        <taxon>Rhodophyta</taxon>
        <taxon>Florideophyceae</taxon>
        <taxon>Rhodymeniophycidae</taxon>
        <taxon>Ceramiales</taxon>
        <taxon>Rhodomelaceae</taxon>
        <taxon>Polyzonieae</taxon>
        <taxon>Cliftonaea</taxon>
    </lineage>
</organism>